<evidence type="ECO:0000313" key="9">
    <source>
        <dbReference type="Proteomes" id="UP000503330"/>
    </source>
</evidence>
<dbReference type="AlphaFoldDB" id="A0AAP9SDA1"/>
<keyword evidence="2" id="KW-1277">Toxin-antitoxin system</keyword>
<dbReference type="Proteomes" id="UP000503330">
    <property type="component" value="Chromosome"/>
</dbReference>
<keyword evidence="4" id="KW-0255">Endonuclease</keyword>
<dbReference type="GeneID" id="61924467"/>
<dbReference type="RefSeq" id="WP_081615990.1">
    <property type="nucleotide sequence ID" value="NZ_CP048838.1"/>
</dbReference>
<evidence type="ECO:0000256" key="1">
    <source>
        <dbReference type="ARBA" id="ARBA00008172"/>
    </source>
</evidence>
<comment type="similarity">
    <text evidence="1">Belongs to the YoeB family.</text>
</comment>
<dbReference type="GO" id="GO:0045892">
    <property type="term" value="P:negative regulation of DNA-templated transcription"/>
    <property type="evidence" value="ECO:0007669"/>
    <property type="project" value="TreeGrafter"/>
</dbReference>
<proteinExistence type="inferred from homology"/>
<accession>A0AAP9SDA1</accession>
<dbReference type="GO" id="GO:0004519">
    <property type="term" value="F:endonuclease activity"/>
    <property type="evidence" value="ECO:0007669"/>
    <property type="project" value="UniProtKB-KW"/>
</dbReference>
<dbReference type="Gene3D" id="3.30.2310.20">
    <property type="entry name" value="RelE-like"/>
    <property type="match status" value="1"/>
</dbReference>
<keyword evidence="5" id="KW-0378">Hydrolase</keyword>
<evidence type="ECO:0000256" key="4">
    <source>
        <dbReference type="ARBA" id="ARBA00022759"/>
    </source>
</evidence>
<evidence type="ECO:0000313" key="8">
    <source>
        <dbReference type="EMBL" id="QJA01455.1"/>
    </source>
</evidence>
<dbReference type="GO" id="GO:0016787">
    <property type="term" value="F:hydrolase activity"/>
    <property type="evidence" value="ECO:0007669"/>
    <property type="project" value="UniProtKB-KW"/>
</dbReference>
<dbReference type="NCBIfam" id="TIGR02116">
    <property type="entry name" value="toxin_Txe_YoeB"/>
    <property type="match status" value="1"/>
</dbReference>
<name>A0AAP9SDA1_CLOIN</name>
<evidence type="ECO:0000256" key="3">
    <source>
        <dbReference type="ARBA" id="ARBA00022722"/>
    </source>
</evidence>
<dbReference type="InterPro" id="IPR009614">
    <property type="entry name" value="YoeB_toxin"/>
</dbReference>
<dbReference type="InterPro" id="IPR035093">
    <property type="entry name" value="RelE/ParE_toxin_dom_sf"/>
</dbReference>
<gene>
    <name evidence="8" type="ORF">G4D54_02980</name>
</gene>
<reference evidence="8 9" key="1">
    <citation type="submission" date="2020-02" db="EMBL/GenBank/DDBJ databases">
        <authorList>
            <person name="Kociolek L.K."/>
            <person name="Ozer E.A."/>
        </authorList>
    </citation>
    <scope>NUCLEOTIDE SEQUENCE [LARGE SCALE GENOMIC DNA]</scope>
    <source>
        <strain evidence="8 9">ATCC 14501</strain>
    </source>
</reference>
<organism evidence="8 9">
    <name type="scientific">Clostridium innocuum</name>
    <dbReference type="NCBI Taxonomy" id="1522"/>
    <lineage>
        <taxon>Bacteria</taxon>
        <taxon>Bacillati</taxon>
        <taxon>Bacillota</taxon>
        <taxon>Clostridia</taxon>
        <taxon>Eubacteriales</taxon>
        <taxon>Clostridiaceae</taxon>
        <taxon>Clostridium</taxon>
    </lineage>
</organism>
<evidence type="ECO:0000256" key="6">
    <source>
        <dbReference type="ARBA" id="ARBA00030388"/>
    </source>
</evidence>
<evidence type="ECO:0000256" key="2">
    <source>
        <dbReference type="ARBA" id="ARBA00022649"/>
    </source>
</evidence>
<keyword evidence="3" id="KW-0540">Nuclease</keyword>
<evidence type="ECO:0000256" key="7">
    <source>
        <dbReference type="ARBA" id="ARBA00050056"/>
    </source>
</evidence>
<dbReference type="PANTHER" id="PTHR38039:SF1">
    <property type="entry name" value="TOXIN YOEB"/>
    <property type="match status" value="1"/>
</dbReference>
<dbReference type="GO" id="GO:0006401">
    <property type="term" value="P:RNA catabolic process"/>
    <property type="evidence" value="ECO:0007669"/>
    <property type="project" value="InterPro"/>
</dbReference>
<protein>
    <recommendedName>
        <fullName evidence="7">Endoribonuclease YoeB</fullName>
    </recommendedName>
    <alternativeName>
        <fullName evidence="6">Putative mRNA interferase YoeB</fullName>
    </alternativeName>
</protein>
<dbReference type="Pfam" id="PF06769">
    <property type="entry name" value="YoeB_toxin"/>
    <property type="match status" value="1"/>
</dbReference>
<dbReference type="SUPFAM" id="SSF143011">
    <property type="entry name" value="RelE-like"/>
    <property type="match status" value="1"/>
</dbReference>
<sequence>MQDIDRNKHTGFGRPEQLKGDFQSYWSRRIDETNRLVYRIVEGRIEIFQCRTLCGDM</sequence>
<evidence type="ECO:0000256" key="5">
    <source>
        <dbReference type="ARBA" id="ARBA00022801"/>
    </source>
</evidence>
<dbReference type="EMBL" id="CP048838">
    <property type="protein sequence ID" value="QJA01455.1"/>
    <property type="molecule type" value="Genomic_DNA"/>
</dbReference>
<dbReference type="PANTHER" id="PTHR38039">
    <property type="entry name" value="TOXIN YOEB"/>
    <property type="match status" value="1"/>
</dbReference>